<organism evidence="1">
    <name type="scientific">viral metagenome</name>
    <dbReference type="NCBI Taxonomy" id="1070528"/>
    <lineage>
        <taxon>unclassified sequences</taxon>
        <taxon>metagenomes</taxon>
        <taxon>organismal metagenomes</taxon>
    </lineage>
</organism>
<protein>
    <submittedName>
        <fullName evidence="1">Uncharacterized protein</fullName>
    </submittedName>
</protein>
<evidence type="ECO:0000313" key="1">
    <source>
        <dbReference type="EMBL" id="QHT31267.1"/>
    </source>
</evidence>
<dbReference type="AlphaFoldDB" id="A0A6C0EQH3"/>
<accession>A0A6C0EQH3</accession>
<reference evidence="1" key="1">
    <citation type="journal article" date="2020" name="Nature">
        <title>Giant virus diversity and host interactions through global metagenomics.</title>
        <authorList>
            <person name="Schulz F."/>
            <person name="Roux S."/>
            <person name="Paez-Espino D."/>
            <person name="Jungbluth S."/>
            <person name="Walsh D.A."/>
            <person name="Denef V.J."/>
            <person name="McMahon K.D."/>
            <person name="Konstantinidis K.T."/>
            <person name="Eloe-Fadrosh E.A."/>
            <person name="Kyrpides N.C."/>
            <person name="Woyke T."/>
        </authorList>
    </citation>
    <scope>NUCLEOTIDE SEQUENCE</scope>
    <source>
        <strain evidence="1">GVMAG-M-3300009155-2</strain>
    </source>
</reference>
<dbReference type="EMBL" id="MN738917">
    <property type="protein sequence ID" value="QHT31267.1"/>
    <property type="molecule type" value="Genomic_DNA"/>
</dbReference>
<name>A0A6C0EQH3_9ZZZZ</name>
<sequence length="92" mass="11044">MGIYTNGTIFGLRIYNFKDDFSNTLFEKKYDQIMSPEEMNEAYLFYTGLNNKNKIKFQIYTECTSTHNLYNNASFMMWYPLSLDSFLEKFTF</sequence>
<proteinExistence type="predicted"/>